<name>A0A8S3YT02_9EUPU</name>
<evidence type="ECO:0000313" key="4">
    <source>
        <dbReference type="Proteomes" id="UP000678393"/>
    </source>
</evidence>
<dbReference type="OrthoDB" id="430136at2759"/>
<feature type="domain" description="Methyltransferase FkbM" evidence="2">
    <location>
        <begin position="191"/>
        <end position="298"/>
    </location>
</feature>
<keyword evidence="1" id="KW-1133">Transmembrane helix</keyword>
<gene>
    <name evidence="3" type="ORF">CUNI_LOCUS5086</name>
</gene>
<dbReference type="NCBIfam" id="TIGR01444">
    <property type="entry name" value="fkbM_fam"/>
    <property type="match status" value="1"/>
</dbReference>
<accession>A0A8S3YT02</accession>
<keyword evidence="1" id="KW-0472">Membrane</keyword>
<dbReference type="InterPro" id="IPR029063">
    <property type="entry name" value="SAM-dependent_MTases_sf"/>
</dbReference>
<dbReference type="InterPro" id="IPR052514">
    <property type="entry name" value="SAM-dependent_MTase"/>
</dbReference>
<dbReference type="EMBL" id="CAJHNH020000730">
    <property type="protein sequence ID" value="CAG5119528.1"/>
    <property type="molecule type" value="Genomic_DNA"/>
</dbReference>
<dbReference type="PANTHER" id="PTHR34203:SF15">
    <property type="entry name" value="SLL1173 PROTEIN"/>
    <property type="match status" value="1"/>
</dbReference>
<keyword evidence="4" id="KW-1185">Reference proteome</keyword>
<dbReference type="Gene3D" id="3.40.50.150">
    <property type="entry name" value="Vaccinia Virus protein VP39"/>
    <property type="match status" value="1"/>
</dbReference>
<dbReference type="PANTHER" id="PTHR34203">
    <property type="entry name" value="METHYLTRANSFERASE, FKBM FAMILY PROTEIN"/>
    <property type="match status" value="1"/>
</dbReference>
<reference evidence="3" key="1">
    <citation type="submission" date="2021-04" db="EMBL/GenBank/DDBJ databases">
        <authorList>
            <consortium name="Molecular Ecology Group"/>
        </authorList>
    </citation>
    <scope>NUCLEOTIDE SEQUENCE</scope>
</reference>
<dbReference type="InterPro" id="IPR006342">
    <property type="entry name" value="FkbM_mtfrase"/>
</dbReference>
<feature type="transmembrane region" description="Helical" evidence="1">
    <location>
        <begin position="15"/>
        <end position="34"/>
    </location>
</feature>
<comment type="caution">
    <text evidence="3">The sequence shown here is derived from an EMBL/GenBank/DDBJ whole genome shotgun (WGS) entry which is preliminary data.</text>
</comment>
<dbReference type="Pfam" id="PF05050">
    <property type="entry name" value="Methyltransf_21"/>
    <property type="match status" value="1"/>
</dbReference>
<protein>
    <recommendedName>
        <fullName evidence="2">Methyltransferase FkbM domain-containing protein</fullName>
    </recommendedName>
</protein>
<dbReference type="Proteomes" id="UP000678393">
    <property type="component" value="Unassembled WGS sequence"/>
</dbReference>
<evidence type="ECO:0000259" key="2">
    <source>
        <dbReference type="Pfam" id="PF05050"/>
    </source>
</evidence>
<proteinExistence type="predicted"/>
<dbReference type="SUPFAM" id="SSF53335">
    <property type="entry name" value="S-adenosyl-L-methionine-dependent methyltransferases"/>
    <property type="match status" value="1"/>
</dbReference>
<evidence type="ECO:0000313" key="3">
    <source>
        <dbReference type="EMBL" id="CAG5119528.1"/>
    </source>
</evidence>
<sequence>MTTYRTLRSIYHRHIRGTLLIAVAILTIFLMLTWKPHFIKKFHLFCPSERHQSLSEIFRIAGINVIPSELQKPENNATAIKGGSKIGHIVVDPYEHECLNIKTPDRRDAYVICIHDPYRDLIVSGHLKAEGSWELQHIQALYEAREMFSDIALVDLGCSIGVFTIPAARIGMEVIAVDTMLDSLRLLQRSLVMNDLTCPVTLVHNAVHRKREKMHLVIDATNVGGASVREVPADKLGNDSQLVEAICLDNLVPLVREKTVFLKIDLEGSEAAVFECAEHFFSRVNVEVLLMEWAYLRKNDKDSLSVINFLMTQNMEPMGSFNKDQTLDIFAAKIWPDQVYWMKTKR</sequence>
<evidence type="ECO:0000256" key="1">
    <source>
        <dbReference type="SAM" id="Phobius"/>
    </source>
</evidence>
<keyword evidence="1" id="KW-0812">Transmembrane</keyword>
<organism evidence="3 4">
    <name type="scientific">Candidula unifasciata</name>
    <dbReference type="NCBI Taxonomy" id="100452"/>
    <lineage>
        <taxon>Eukaryota</taxon>
        <taxon>Metazoa</taxon>
        <taxon>Spiralia</taxon>
        <taxon>Lophotrochozoa</taxon>
        <taxon>Mollusca</taxon>
        <taxon>Gastropoda</taxon>
        <taxon>Heterobranchia</taxon>
        <taxon>Euthyneura</taxon>
        <taxon>Panpulmonata</taxon>
        <taxon>Eupulmonata</taxon>
        <taxon>Stylommatophora</taxon>
        <taxon>Helicina</taxon>
        <taxon>Helicoidea</taxon>
        <taxon>Geomitridae</taxon>
        <taxon>Candidula</taxon>
    </lineage>
</organism>
<dbReference type="AlphaFoldDB" id="A0A8S3YT02"/>